<feature type="region of interest" description="Disordered" evidence="1">
    <location>
        <begin position="1"/>
        <end position="26"/>
    </location>
</feature>
<dbReference type="GO" id="GO:0003677">
    <property type="term" value="F:DNA binding"/>
    <property type="evidence" value="ECO:0007669"/>
    <property type="project" value="InterPro"/>
</dbReference>
<dbReference type="EMBL" id="WNZZ01000017">
    <property type="protein sequence ID" value="MUG24740.1"/>
    <property type="molecule type" value="Genomic_DNA"/>
</dbReference>
<feature type="compositionally biased region" description="Low complexity" evidence="1">
    <location>
        <begin position="1"/>
        <end position="13"/>
    </location>
</feature>
<dbReference type="Proteomes" id="UP000442469">
    <property type="component" value="Unassembled WGS sequence"/>
</dbReference>
<dbReference type="Pfam" id="PF12728">
    <property type="entry name" value="HTH_17"/>
    <property type="match status" value="1"/>
</dbReference>
<feature type="domain" description="Helix-turn-helix" evidence="2">
    <location>
        <begin position="29"/>
        <end position="78"/>
    </location>
</feature>
<evidence type="ECO:0000313" key="4">
    <source>
        <dbReference type="Proteomes" id="UP000442469"/>
    </source>
</evidence>
<dbReference type="NCBIfam" id="TIGR01764">
    <property type="entry name" value="excise"/>
    <property type="match status" value="1"/>
</dbReference>
<name>A0A6N8F0V4_PAEMA</name>
<organism evidence="3 4">
    <name type="scientific">Paenibacillus macerans</name>
    <name type="common">Bacillus macerans</name>
    <dbReference type="NCBI Taxonomy" id="44252"/>
    <lineage>
        <taxon>Bacteria</taxon>
        <taxon>Bacillati</taxon>
        <taxon>Bacillota</taxon>
        <taxon>Bacilli</taxon>
        <taxon>Bacillales</taxon>
        <taxon>Paenibacillaceae</taxon>
        <taxon>Paenibacillus</taxon>
    </lineage>
</organism>
<comment type="caution">
    <text evidence="3">The sequence shown here is derived from an EMBL/GenBank/DDBJ whole genome shotgun (WGS) entry which is preliminary data.</text>
</comment>
<accession>A0A6N8F0V4</accession>
<dbReference type="InterPro" id="IPR041657">
    <property type="entry name" value="HTH_17"/>
</dbReference>
<dbReference type="InterPro" id="IPR010093">
    <property type="entry name" value="SinI_DNA-bd"/>
</dbReference>
<gene>
    <name evidence="3" type="ORF">GNQ08_20440</name>
</gene>
<proteinExistence type="predicted"/>
<protein>
    <submittedName>
        <fullName evidence="3">Helix-turn-helix domain-containing protein</fullName>
    </submittedName>
</protein>
<sequence length="84" mass="9872">MRQLETAATQAAPQPEPAKNEPTETLRPVMTVTEVAHHLRRSVRTIYRRIHSGELRSYKEGHDHRIRREWVLEYEERNAITGRG</sequence>
<reference evidence="3 4" key="1">
    <citation type="submission" date="2019-11" db="EMBL/GenBank/DDBJ databases">
        <title>Draft genome sequences of five Paenibacillus species of dairy origin.</title>
        <authorList>
            <person name="Olajide A.M."/>
            <person name="Chen S."/>
            <person name="Lapointe G."/>
        </authorList>
    </citation>
    <scope>NUCLEOTIDE SEQUENCE [LARGE SCALE GENOMIC DNA]</scope>
    <source>
        <strain evidence="3 4">3CT49</strain>
    </source>
</reference>
<evidence type="ECO:0000256" key="1">
    <source>
        <dbReference type="SAM" id="MobiDB-lite"/>
    </source>
</evidence>
<evidence type="ECO:0000259" key="2">
    <source>
        <dbReference type="Pfam" id="PF12728"/>
    </source>
</evidence>
<dbReference type="AlphaFoldDB" id="A0A6N8F0V4"/>
<evidence type="ECO:0000313" key="3">
    <source>
        <dbReference type="EMBL" id="MUG24740.1"/>
    </source>
</evidence>